<dbReference type="FunCoup" id="J0D797">
    <property type="interactions" value="33"/>
</dbReference>
<evidence type="ECO:0000313" key="2">
    <source>
        <dbReference type="EMBL" id="EJD34884.1"/>
    </source>
</evidence>
<dbReference type="KEGG" id="adl:AURDEDRAFT_117532"/>
<evidence type="ECO:0000259" key="1">
    <source>
        <dbReference type="Pfam" id="PF02602"/>
    </source>
</evidence>
<dbReference type="AlphaFoldDB" id="J0D797"/>
<name>J0D797_AURST</name>
<dbReference type="PANTHER" id="PTHR12390:SF0">
    <property type="entry name" value="UROPORPHYRINOGEN-III SYNTHASE"/>
    <property type="match status" value="1"/>
</dbReference>
<dbReference type="InParanoid" id="J0D797"/>
<dbReference type="Gene3D" id="3.40.50.10090">
    <property type="match status" value="2"/>
</dbReference>
<dbReference type="SUPFAM" id="SSF69618">
    <property type="entry name" value="HemD-like"/>
    <property type="match status" value="1"/>
</dbReference>
<dbReference type="CDD" id="cd06578">
    <property type="entry name" value="HemD"/>
    <property type="match status" value="1"/>
</dbReference>
<sequence length="294" mass="31417">MTAVLLLKSPAEDLQQDPYQLELSARGFKPFFTPVLDTVFARQDELQNIIRAGPGSTFSGVTVTSARAAEAWKIAAQAVAAADPHLADASGWSCTPFYAVGDSTARALTALATVLPRPLAPNTSLILGAAESGTGEALAHYIVDEYRRRNDPHGLLELVGDKNKDTLPSILRAAGISSQRLQVYGTGPSRTFERDLAHTVLRIPEGDAVWIVLFAPSATQFSLPFLEKHFILPGLGHQSEVSEQDGRRPTRLATIGPTTATFLRDKLSLDIAVAAPKPDAIQLAAALAAYPAQQ</sequence>
<protein>
    <submittedName>
        <fullName evidence="2">Tetrapyrrole biosynthesis, uroporphyrinogen III synthase</fullName>
    </submittedName>
</protein>
<reference evidence="3" key="1">
    <citation type="journal article" date="2012" name="Science">
        <title>The Paleozoic origin of enzymatic lignin decomposition reconstructed from 31 fungal genomes.</title>
        <authorList>
            <person name="Floudas D."/>
            <person name="Binder M."/>
            <person name="Riley R."/>
            <person name="Barry K."/>
            <person name="Blanchette R.A."/>
            <person name="Henrissat B."/>
            <person name="Martinez A.T."/>
            <person name="Otillar R."/>
            <person name="Spatafora J.W."/>
            <person name="Yadav J.S."/>
            <person name="Aerts A."/>
            <person name="Benoit I."/>
            <person name="Boyd A."/>
            <person name="Carlson A."/>
            <person name="Copeland A."/>
            <person name="Coutinho P.M."/>
            <person name="de Vries R.P."/>
            <person name="Ferreira P."/>
            <person name="Findley K."/>
            <person name="Foster B."/>
            <person name="Gaskell J."/>
            <person name="Glotzer D."/>
            <person name="Gorecki P."/>
            <person name="Heitman J."/>
            <person name="Hesse C."/>
            <person name="Hori C."/>
            <person name="Igarashi K."/>
            <person name="Jurgens J.A."/>
            <person name="Kallen N."/>
            <person name="Kersten P."/>
            <person name="Kohler A."/>
            <person name="Kuees U."/>
            <person name="Kumar T.K.A."/>
            <person name="Kuo A."/>
            <person name="LaButti K."/>
            <person name="Larrondo L.F."/>
            <person name="Lindquist E."/>
            <person name="Ling A."/>
            <person name="Lombard V."/>
            <person name="Lucas S."/>
            <person name="Lundell T."/>
            <person name="Martin R."/>
            <person name="McLaughlin D.J."/>
            <person name="Morgenstern I."/>
            <person name="Morin E."/>
            <person name="Murat C."/>
            <person name="Nagy L.G."/>
            <person name="Nolan M."/>
            <person name="Ohm R.A."/>
            <person name="Patyshakuliyeva A."/>
            <person name="Rokas A."/>
            <person name="Ruiz-Duenas F.J."/>
            <person name="Sabat G."/>
            <person name="Salamov A."/>
            <person name="Samejima M."/>
            <person name="Schmutz J."/>
            <person name="Slot J.C."/>
            <person name="St John F."/>
            <person name="Stenlid J."/>
            <person name="Sun H."/>
            <person name="Sun S."/>
            <person name="Syed K."/>
            <person name="Tsang A."/>
            <person name="Wiebenga A."/>
            <person name="Young D."/>
            <person name="Pisabarro A."/>
            <person name="Eastwood D.C."/>
            <person name="Martin F."/>
            <person name="Cullen D."/>
            <person name="Grigoriev I.V."/>
            <person name="Hibbett D.S."/>
        </authorList>
    </citation>
    <scope>NUCLEOTIDE SEQUENCE [LARGE SCALE GENOMIC DNA]</scope>
    <source>
        <strain evidence="3">TFB10046</strain>
    </source>
</reference>
<organism evidence="2 3">
    <name type="scientific">Auricularia subglabra (strain TFB-10046 / SS5)</name>
    <name type="common">White-rot fungus</name>
    <name type="synonym">Auricularia delicata (strain TFB10046)</name>
    <dbReference type="NCBI Taxonomy" id="717982"/>
    <lineage>
        <taxon>Eukaryota</taxon>
        <taxon>Fungi</taxon>
        <taxon>Dikarya</taxon>
        <taxon>Basidiomycota</taxon>
        <taxon>Agaricomycotina</taxon>
        <taxon>Agaricomycetes</taxon>
        <taxon>Auriculariales</taxon>
        <taxon>Auriculariaceae</taxon>
        <taxon>Auricularia</taxon>
    </lineage>
</organism>
<dbReference type="GO" id="GO:0005829">
    <property type="term" value="C:cytosol"/>
    <property type="evidence" value="ECO:0007669"/>
    <property type="project" value="TreeGrafter"/>
</dbReference>
<keyword evidence="3" id="KW-1185">Reference proteome</keyword>
<evidence type="ECO:0000313" key="3">
    <source>
        <dbReference type="Proteomes" id="UP000006514"/>
    </source>
</evidence>
<dbReference type="Pfam" id="PF02602">
    <property type="entry name" value="HEM4"/>
    <property type="match status" value="1"/>
</dbReference>
<dbReference type="InterPro" id="IPR003754">
    <property type="entry name" value="4pyrrol_synth_uPrphyn_synth"/>
</dbReference>
<dbReference type="Proteomes" id="UP000006514">
    <property type="component" value="Unassembled WGS sequence"/>
</dbReference>
<dbReference type="OMA" id="IHGADTG"/>
<dbReference type="InterPro" id="IPR039793">
    <property type="entry name" value="UROS/Hem4"/>
</dbReference>
<feature type="domain" description="Tetrapyrrole biosynthesis uroporphyrinogen III synthase" evidence="1">
    <location>
        <begin position="19"/>
        <end position="280"/>
    </location>
</feature>
<dbReference type="UniPathway" id="UPA00251">
    <property type="reaction ID" value="UER00320"/>
</dbReference>
<dbReference type="PANTHER" id="PTHR12390">
    <property type="entry name" value="UROPORPHYRINOGEN III SYNTHASE"/>
    <property type="match status" value="1"/>
</dbReference>
<dbReference type="eggNOG" id="KOG4132">
    <property type="taxonomic scope" value="Eukaryota"/>
</dbReference>
<dbReference type="GO" id="GO:0004852">
    <property type="term" value="F:uroporphyrinogen-III synthase activity"/>
    <property type="evidence" value="ECO:0007669"/>
    <property type="project" value="InterPro"/>
</dbReference>
<dbReference type="GO" id="GO:0006780">
    <property type="term" value="P:uroporphyrinogen III biosynthetic process"/>
    <property type="evidence" value="ECO:0007669"/>
    <property type="project" value="InterPro"/>
</dbReference>
<proteinExistence type="predicted"/>
<dbReference type="InterPro" id="IPR036108">
    <property type="entry name" value="4pyrrol_syn_uPrphyn_synt_sf"/>
</dbReference>
<accession>J0D797</accession>
<dbReference type="GO" id="GO:0006782">
    <property type="term" value="P:protoporphyrinogen IX biosynthetic process"/>
    <property type="evidence" value="ECO:0007669"/>
    <property type="project" value="UniProtKB-UniPathway"/>
</dbReference>
<gene>
    <name evidence="2" type="ORF">AURDEDRAFT_117532</name>
</gene>
<dbReference type="OrthoDB" id="5595751at2759"/>
<dbReference type="EMBL" id="JH687915">
    <property type="protein sequence ID" value="EJD34884.1"/>
    <property type="molecule type" value="Genomic_DNA"/>
</dbReference>